<feature type="signal peptide" evidence="1">
    <location>
        <begin position="1"/>
        <end position="20"/>
    </location>
</feature>
<evidence type="ECO:0000313" key="2">
    <source>
        <dbReference type="EMBL" id="KQB40119.1"/>
    </source>
</evidence>
<dbReference type="AlphaFoldDB" id="A0A0Q0RTK5"/>
<dbReference type="NCBIfam" id="TIGR03519">
    <property type="entry name" value="T9SS_PorP_fam"/>
    <property type="match status" value="1"/>
</dbReference>
<dbReference type="InterPro" id="IPR019861">
    <property type="entry name" value="PorP/SprF_Bacteroidetes"/>
</dbReference>
<proteinExistence type="predicted"/>
<protein>
    <submittedName>
        <fullName evidence="2">Bacteroidetes-specific membrane family protein</fullName>
    </submittedName>
</protein>
<dbReference type="RefSeq" id="WP_055095409.1">
    <property type="nucleotide sequence ID" value="NZ_JRLF01000011.1"/>
</dbReference>
<name>A0A0Q0RTK5_9FLAO</name>
<dbReference type="Proteomes" id="UP000050443">
    <property type="component" value="Unassembled WGS sequence"/>
</dbReference>
<organism evidence="2 3">
    <name type="scientific">Flavobacterium aquidurense</name>
    <dbReference type="NCBI Taxonomy" id="362413"/>
    <lineage>
        <taxon>Bacteria</taxon>
        <taxon>Pseudomonadati</taxon>
        <taxon>Bacteroidota</taxon>
        <taxon>Flavobacteriia</taxon>
        <taxon>Flavobacteriales</taxon>
        <taxon>Flavobacteriaceae</taxon>
        <taxon>Flavobacterium</taxon>
    </lineage>
</organism>
<accession>A0A0Q0RTK5</accession>
<keyword evidence="1" id="KW-0732">Signal</keyword>
<dbReference type="Pfam" id="PF11751">
    <property type="entry name" value="PorP_SprF"/>
    <property type="match status" value="1"/>
</dbReference>
<dbReference type="PATRIC" id="fig|362413.3.peg.784"/>
<evidence type="ECO:0000313" key="3">
    <source>
        <dbReference type="Proteomes" id="UP000050443"/>
    </source>
</evidence>
<sequence>MKKIFYIITVLLLGIFEASAQQESQYTQYMYNTMTFNPGYTGSREVVSAMGLYRTQWVGLDGAPKTINFSIQSPLGYHGNGIGLNIVSDQIGPTKTAGLMLNYAYTIETASDLKVSFGIAAGFDNFEVDYTRLNIENPDIYMTGKESQFSPNIGAGVYFHTYNWYVGVSVPKLLKTNFYDDVAASVYSTKSHFYGIAGYVFDINPYLRFKPAILAKVVAGAPVSFDLSTNFLINNKFILGGAYRWDAGVSAMAGFQISDAIQVGYGYDYETTKLSHYNSGSHEIFLRFDLFTKSNKQLINPRFF</sequence>
<feature type="chain" id="PRO_5006183619" evidence="1">
    <location>
        <begin position="21"/>
        <end position="304"/>
    </location>
</feature>
<reference evidence="2 3" key="1">
    <citation type="submission" date="2014-09" db="EMBL/GenBank/DDBJ databases">
        <title>Genome sequence of Flavobacterium aquidurense RC62.</title>
        <authorList>
            <person name="Kim J.F."/>
            <person name="Kwak M.-J."/>
        </authorList>
    </citation>
    <scope>NUCLEOTIDE SEQUENCE [LARGE SCALE GENOMIC DNA]</scope>
    <source>
        <strain evidence="2 3">RC62</strain>
    </source>
</reference>
<gene>
    <name evidence="2" type="ORF">RC62_803</name>
</gene>
<evidence type="ECO:0000256" key="1">
    <source>
        <dbReference type="SAM" id="SignalP"/>
    </source>
</evidence>
<comment type="caution">
    <text evidence="2">The sequence shown here is derived from an EMBL/GenBank/DDBJ whole genome shotgun (WGS) entry which is preliminary data.</text>
</comment>
<dbReference type="EMBL" id="JRLF01000011">
    <property type="protein sequence ID" value="KQB40119.1"/>
    <property type="molecule type" value="Genomic_DNA"/>
</dbReference>
<dbReference type="STRING" id="362413.RC62_803"/>
<dbReference type="OrthoDB" id="1114455at2"/>